<organism evidence="3 4">
    <name type="scientific">Bordetella pseudohinzii</name>
    <dbReference type="NCBI Taxonomy" id="1331258"/>
    <lineage>
        <taxon>Bacteria</taxon>
        <taxon>Pseudomonadati</taxon>
        <taxon>Pseudomonadota</taxon>
        <taxon>Betaproteobacteria</taxon>
        <taxon>Burkholderiales</taxon>
        <taxon>Alcaligenaceae</taxon>
        <taxon>Bordetella</taxon>
    </lineage>
</organism>
<keyword evidence="1" id="KW-0812">Transmembrane</keyword>
<feature type="transmembrane region" description="Helical" evidence="1">
    <location>
        <begin position="60"/>
        <end position="82"/>
    </location>
</feature>
<reference evidence="3 4" key="1">
    <citation type="submission" date="2015-09" db="EMBL/GenBank/DDBJ databases">
        <authorList>
            <person name="Jackson K.R."/>
            <person name="Lunt B.L."/>
            <person name="Fisher J.N.B."/>
            <person name="Gardner A.V."/>
            <person name="Bailey M.E."/>
            <person name="Deus L.M."/>
            <person name="Earl A.S."/>
            <person name="Gibby P.D."/>
            <person name="Hartmann K.A."/>
            <person name="Liu J.E."/>
            <person name="Manci A.M."/>
            <person name="Nielsen D.A."/>
            <person name="Solomon M.B."/>
            <person name="Breakwell D.P."/>
            <person name="Burnett S.H."/>
            <person name="Grose J.H."/>
        </authorList>
    </citation>
    <scope>NUCLEOTIDE SEQUENCE [LARGE SCALE GENOMIC DNA]</scope>
    <source>
        <strain evidence="3 4">2789STDY5608636</strain>
    </source>
</reference>
<dbReference type="OrthoDB" id="8637384at2"/>
<feature type="transmembrane region" description="Helical" evidence="1">
    <location>
        <begin position="34"/>
        <end position="54"/>
    </location>
</feature>
<accession>A0A0J6CDU0</accession>
<dbReference type="EMBL" id="CYTV01000001">
    <property type="protein sequence ID" value="CUI29927.1"/>
    <property type="molecule type" value="Genomic_DNA"/>
</dbReference>
<keyword evidence="1" id="KW-0472">Membrane</keyword>
<protein>
    <submittedName>
        <fullName evidence="3">Uncharacterized protein</fullName>
    </submittedName>
</protein>
<proteinExistence type="predicted"/>
<keyword evidence="5" id="KW-1185">Reference proteome</keyword>
<evidence type="ECO:0000313" key="3">
    <source>
        <dbReference type="EMBL" id="CUI29927.1"/>
    </source>
</evidence>
<dbReference type="EMBL" id="CP016440">
    <property type="protein sequence ID" value="ANY16646.1"/>
    <property type="molecule type" value="Genomic_DNA"/>
</dbReference>
<name>A0A0J6CDU0_9BORD</name>
<dbReference type="Proteomes" id="UP000092950">
    <property type="component" value="Chromosome"/>
</dbReference>
<dbReference type="KEGG" id="bpdz:BBN53_12530"/>
<sequence length="95" mass="9752">MPYESLFWSMAAIVAFALCAGVLAGCLKTLGATLSGVVLAAALVLAMVVSLAQGRETDGMALPLGLASGLFCLVIACACALLTRRIRRRNLGAQP</sequence>
<feature type="transmembrane region" description="Helical" evidence="1">
    <location>
        <begin position="6"/>
        <end position="27"/>
    </location>
</feature>
<dbReference type="AlphaFoldDB" id="A0A0J6CDU0"/>
<evidence type="ECO:0000313" key="2">
    <source>
        <dbReference type="EMBL" id="ANY16646.1"/>
    </source>
</evidence>
<keyword evidence="1" id="KW-1133">Transmembrane helix</keyword>
<reference evidence="2 5" key="2">
    <citation type="submission" date="2016-07" db="EMBL/GenBank/DDBJ databases">
        <title>Complete genome sequences of Bordetella pseudohinzii.</title>
        <authorList>
            <person name="Spilker T."/>
            <person name="Darrah R."/>
            <person name="LiPuma J.J."/>
        </authorList>
    </citation>
    <scope>NUCLEOTIDE SEQUENCE [LARGE SCALE GENOMIC DNA]</scope>
    <source>
        <strain evidence="2 5">HI4681</strain>
    </source>
</reference>
<evidence type="ECO:0000256" key="1">
    <source>
        <dbReference type="SAM" id="Phobius"/>
    </source>
</evidence>
<dbReference type="Proteomes" id="UP000053096">
    <property type="component" value="Unassembled WGS sequence"/>
</dbReference>
<evidence type="ECO:0000313" key="4">
    <source>
        <dbReference type="Proteomes" id="UP000053096"/>
    </source>
</evidence>
<gene>
    <name evidence="2" type="ORF">BBN53_12530</name>
    <name evidence="3" type="ORF">ERS370011_00051</name>
</gene>
<evidence type="ECO:0000313" key="5">
    <source>
        <dbReference type="Proteomes" id="UP000092950"/>
    </source>
</evidence>
<dbReference type="RefSeq" id="WP_043208553.1">
    <property type="nucleotide sequence ID" value="NZ_CAJGUP010000039.1"/>
</dbReference>
<accession>A0A0M7BSF8</accession>